<evidence type="ECO:0000256" key="1">
    <source>
        <dbReference type="SAM" id="SignalP"/>
    </source>
</evidence>
<feature type="signal peptide" evidence="1">
    <location>
        <begin position="1"/>
        <end position="18"/>
    </location>
</feature>
<proteinExistence type="predicted"/>
<evidence type="ECO:0000313" key="3">
    <source>
        <dbReference type="Proteomes" id="UP000192276"/>
    </source>
</evidence>
<gene>
    <name evidence="2" type="ORF">A4R26_27055</name>
</gene>
<name>A0A1V9FDA8_9BACT</name>
<dbReference type="Proteomes" id="UP000192276">
    <property type="component" value="Unassembled WGS sequence"/>
</dbReference>
<dbReference type="RefSeq" id="WP_081169167.1">
    <property type="nucleotide sequence ID" value="NZ_LWBP01000204.1"/>
</dbReference>
<dbReference type="AlphaFoldDB" id="A0A1V9FDA8"/>
<dbReference type="EMBL" id="LWBP01000204">
    <property type="protein sequence ID" value="OQP56166.1"/>
    <property type="molecule type" value="Genomic_DNA"/>
</dbReference>
<protein>
    <submittedName>
        <fullName evidence="2">Uncharacterized protein</fullName>
    </submittedName>
</protein>
<feature type="chain" id="PRO_5012122088" evidence="1">
    <location>
        <begin position="19"/>
        <end position="246"/>
    </location>
</feature>
<organism evidence="2 3">
    <name type="scientific">Niastella populi</name>
    <dbReference type="NCBI Taxonomy" id="550983"/>
    <lineage>
        <taxon>Bacteria</taxon>
        <taxon>Pseudomonadati</taxon>
        <taxon>Bacteroidota</taxon>
        <taxon>Chitinophagia</taxon>
        <taxon>Chitinophagales</taxon>
        <taxon>Chitinophagaceae</taxon>
        <taxon>Niastella</taxon>
    </lineage>
</organism>
<evidence type="ECO:0000313" key="2">
    <source>
        <dbReference type="EMBL" id="OQP56166.1"/>
    </source>
</evidence>
<keyword evidence="3" id="KW-1185">Reference proteome</keyword>
<reference evidence="3" key="1">
    <citation type="submission" date="2016-04" db="EMBL/GenBank/DDBJ databases">
        <authorList>
            <person name="Chen L."/>
            <person name="Zhuang W."/>
            <person name="Wang G."/>
        </authorList>
    </citation>
    <scope>NUCLEOTIDE SEQUENCE [LARGE SCALE GENOMIC DNA]</scope>
    <source>
        <strain evidence="3">208</strain>
    </source>
</reference>
<comment type="caution">
    <text evidence="2">The sequence shown here is derived from an EMBL/GenBank/DDBJ whole genome shotgun (WGS) entry which is preliminary data.</text>
</comment>
<sequence>MKVICLVAGILLSCSLYSQDSPSLYNEVVDFPDKLFGVIEKRTNDYRVKLVNQTDRYLLKLARREKQLQRRLWKKDSTTAKQLFGNPDSTYQKLQQQLISGTPSTFRDLAYNSHLDSMQTALRFIGQQGAALPNKTAAIQSSLNSYTQLQQTLNGTEAIQKQLQQRQQYLQQQLQSIGLVKELAAFKKDVYYYKQQLNTYKEAFNDPQKLEQVLMQTVKLYKRPSRQYPQCGDGGNPKRLLHCLKL</sequence>
<accession>A0A1V9FDA8</accession>
<keyword evidence="1" id="KW-0732">Signal</keyword>
<dbReference type="OrthoDB" id="629901at2"/>